<dbReference type="EMBL" id="UGSG01000001">
    <property type="protein sequence ID" value="SUA81039.1"/>
    <property type="molecule type" value="Genomic_DNA"/>
</dbReference>
<gene>
    <name evidence="1" type="ORF">NCTC13160_04057</name>
</gene>
<dbReference type="Proteomes" id="UP000254573">
    <property type="component" value="Unassembled WGS sequence"/>
</dbReference>
<keyword evidence="1" id="KW-0378">Hydrolase</keyword>
<dbReference type="Gene3D" id="3.40.50.1820">
    <property type="entry name" value="alpha/beta hydrolase"/>
    <property type="match status" value="1"/>
</dbReference>
<organism evidence="1 2">
    <name type="scientific">Pandoraea pnomenusa</name>
    <dbReference type="NCBI Taxonomy" id="93220"/>
    <lineage>
        <taxon>Bacteria</taxon>
        <taxon>Pseudomonadati</taxon>
        <taxon>Pseudomonadota</taxon>
        <taxon>Betaproteobacteria</taxon>
        <taxon>Burkholderiales</taxon>
        <taxon>Burkholderiaceae</taxon>
        <taxon>Pandoraea</taxon>
    </lineage>
</organism>
<sequence>MTTMRAEAWIGACAVAAAALSGCASLDRDAHAQALAGPAGLHRETVQGGAFVLTAFVRIARADAPVRIYIEGDGLAWLSRTEPSPDPTPVAATGLALAAADTSPNVVYLARPCQFTPMARNPACNVAYWTGKRFAPEVVDAMNDAVGRIAARVPGQRLGLVGFSGGGAIAALIAARRHDVVSLRTVAGNLDVAYVNRIHGVSPMPASLNPIDEAARLSGVAQVHFSSAQDTVVPPEVAKRFAAAVGGRCVRTLVVNGVAHDGDWAARWPALLARTPACAESP</sequence>
<dbReference type="PROSITE" id="PS51257">
    <property type="entry name" value="PROKAR_LIPOPROTEIN"/>
    <property type="match status" value="1"/>
</dbReference>
<proteinExistence type="predicted"/>
<dbReference type="OrthoDB" id="5451115at2"/>
<name>A0A378YX70_9BURK</name>
<accession>A0A378YX70</accession>
<protein>
    <submittedName>
        <fullName evidence="1">Alpha/beta hydrolase family</fullName>
    </submittedName>
</protein>
<dbReference type="AlphaFoldDB" id="A0A378YX70"/>
<evidence type="ECO:0000313" key="2">
    <source>
        <dbReference type="Proteomes" id="UP000254573"/>
    </source>
</evidence>
<dbReference type="GO" id="GO:0016787">
    <property type="term" value="F:hydrolase activity"/>
    <property type="evidence" value="ECO:0007669"/>
    <property type="project" value="UniProtKB-KW"/>
</dbReference>
<dbReference type="STRING" id="93220.A6P55_17235"/>
<reference evidence="1 2" key="1">
    <citation type="submission" date="2018-06" db="EMBL/GenBank/DDBJ databases">
        <authorList>
            <consortium name="Pathogen Informatics"/>
            <person name="Doyle S."/>
        </authorList>
    </citation>
    <scope>NUCLEOTIDE SEQUENCE [LARGE SCALE GENOMIC DNA]</scope>
    <source>
        <strain evidence="1 2">NCTC13160</strain>
    </source>
</reference>
<evidence type="ECO:0000313" key="1">
    <source>
        <dbReference type="EMBL" id="SUA81039.1"/>
    </source>
</evidence>
<dbReference type="InterPro" id="IPR029058">
    <property type="entry name" value="AB_hydrolase_fold"/>
</dbReference>
<dbReference type="RefSeq" id="WP_048806547.1">
    <property type="nucleotide sequence ID" value="NZ_CP009553.3"/>
</dbReference>
<dbReference type="SUPFAM" id="SSF53474">
    <property type="entry name" value="alpha/beta-Hydrolases"/>
    <property type="match status" value="1"/>
</dbReference>